<dbReference type="RefSeq" id="WP_130019813.1">
    <property type="nucleotide sequence ID" value="NZ_SEWF01000005.1"/>
</dbReference>
<proteinExistence type="predicted"/>
<feature type="transmembrane region" description="Helical" evidence="6">
    <location>
        <begin position="15"/>
        <end position="38"/>
    </location>
</feature>
<dbReference type="Proteomes" id="UP000293162">
    <property type="component" value="Unassembled WGS sequence"/>
</dbReference>
<feature type="transmembrane region" description="Helical" evidence="6">
    <location>
        <begin position="240"/>
        <end position="259"/>
    </location>
</feature>
<feature type="transmembrane region" description="Helical" evidence="6">
    <location>
        <begin position="217"/>
        <end position="234"/>
    </location>
</feature>
<dbReference type="PANTHER" id="PTHR30250">
    <property type="entry name" value="PST FAMILY PREDICTED COLANIC ACID TRANSPORTER"/>
    <property type="match status" value="1"/>
</dbReference>
<evidence type="ECO:0000256" key="1">
    <source>
        <dbReference type="ARBA" id="ARBA00004651"/>
    </source>
</evidence>
<comment type="subcellular location">
    <subcellularLocation>
        <location evidence="1">Cell membrane</location>
        <topology evidence="1">Multi-pass membrane protein</topology>
    </subcellularLocation>
</comment>
<feature type="transmembrane region" description="Helical" evidence="6">
    <location>
        <begin position="44"/>
        <end position="68"/>
    </location>
</feature>
<dbReference type="AlphaFoldDB" id="A0A4Q5M3G3"/>
<gene>
    <name evidence="7" type="ORF">EWM59_04845</name>
</gene>
<protein>
    <submittedName>
        <fullName evidence="7">Lipopolysaccharide biosynthesis protein</fullName>
    </submittedName>
</protein>
<dbReference type="GO" id="GO:0005886">
    <property type="term" value="C:plasma membrane"/>
    <property type="evidence" value="ECO:0007669"/>
    <property type="project" value="UniProtKB-SubCell"/>
</dbReference>
<dbReference type="InterPro" id="IPR050833">
    <property type="entry name" value="Poly_Biosynth_Transport"/>
</dbReference>
<feature type="transmembrane region" description="Helical" evidence="6">
    <location>
        <begin position="339"/>
        <end position="357"/>
    </location>
</feature>
<keyword evidence="5 6" id="KW-0472">Membrane</keyword>
<keyword evidence="8" id="KW-1185">Reference proteome</keyword>
<feature type="transmembrane region" description="Helical" evidence="6">
    <location>
        <begin position="88"/>
        <end position="110"/>
    </location>
</feature>
<accession>A0A4Q5M3G3</accession>
<feature type="transmembrane region" description="Helical" evidence="6">
    <location>
        <begin position="369"/>
        <end position="389"/>
    </location>
</feature>
<sequence length="450" mass="50468">MNLKGIISKLRNRHFLSLFGNGAMAVLGMVLAGILFRFMPSDDLGYWFFFQSVFVLLDTFRSGCLQVALIKFYTGAEKAKAEAVLGSVWYLGIVITGVMVVLNLLAVPFLNFTDSTGTVITIQWFGITFLCSLPSNIAMWVLQAEQRFDKLLILRVINQGLFILAVLAMIIFHELSLPKILIINAACVLVVSIFSLLKGWTHLDTFKKRTKESISELFHFGKYSVGTTISANLLRSSDTFIIMIVLGTAGPAAVAMYNIPMRLMEIIEIPLRSFLATGMPSMSEAFNKNNKKEVVNIMQKYGGMLTICLIPISLIALVLADLAIGILGGGKYVDTQAVTVYRIFMSFAMFFPLDRFMGVTLDIIHQPRINFYKVLIMLSTNIAFDFLGLYLFNDIIGVAIATFFTFSAGIIFGYIWLKRYLDFTLLGFFTTGFNEIKQLYSQFFYKNKTA</sequence>
<evidence type="ECO:0000256" key="4">
    <source>
        <dbReference type="ARBA" id="ARBA00022989"/>
    </source>
</evidence>
<dbReference type="InterPro" id="IPR002797">
    <property type="entry name" value="Polysacc_synth"/>
</dbReference>
<name>A0A4Q5M3G3_9BACT</name>
<dbReference type="PANTHER" id="PTHR30250:SF11">
    <property type="entry name" value="O-ANTIGEN TRANSPORTER-RELATED"/>
    <property type="match status" value="1"/>
</dbReference>
<reference evidence="7 8" key="1">
    <citation type="submission" date="2019-02" db="EMBL/GenBank/DDBJ databases">
        <title>Bacterial novel species Emticicia sp. 17J42-9 isolated from soil.</title>
        <authorList>
            <person name="Jung H.-Y."/>
        </authorList>
    </citation>
    <scope>NUCLEOTIDE SEQUENCE [LARGE SCALE GENOMIC DNA]</scope>
    <source>
        <strain evidence="7 8">17J42-9</strain>
    </source>
</reference>
<feature type="transmembrane region" description="Helical" evidence="6">
    <location>
        <begin position="179"/>
        <end position="197"/>
    </location>
</feature>
<keyword evidence="3 6" id="KW-0812">Transmembrane</keyword>
<evidence type="ECO:0000313" key="7">
    <source>
        <dbReference type="EMBL" id="RYU96858.1"/>
    </source>
</evidence>
<comment type="caution">
    <text evidence="7">The sequence shown here is derived from an EMBL/GenBank/DDBJ whole genome shotgun (WGS) entry which is preliminary data.</text>
</comment>
<dbReference type="EMBL" id="SEWF01000005">
    <property type="protein sequence ID" value="RYU96858.1"/>
    <property type="molecule type" value="Genomic_DNA"/>
</dbReference>
<dbReference type="OrthoDB" id="629958at2"/>
<feature type="transmembrane region" description="Helical" evidence="6">
    <location>
        <begin position="301"/>
        <end position="327"/>
    </location>
</feature>
<evidence type="ECO:0000256" key="5">
    <source>
        <dbReference type="ARBA" id="ARBA00023136"/>
    </source>
</evidence>
<organism evidence="7 8">
    <name type="scientific">Emticicia agri</name>
    <dbReference type="NCBI Taxonomy" id="2492393"/>
    <lineage>
        <taxon>Bacteria</taxon>
        <taxon>Pseudomonadati</taxon>
        <taxon>Bacteroidota</taxon>
        <taxon>Cytophagia</taxon>
        <taxon>Cytophagales</taxon>
        <taxon>Leadbetterellaceae</taxon>
        <taxon>Emticicia</taxon>
    </lineage>
</organism>
<evidence type="ECO:0000256" key="2">
    <source>
        <dbReference type="ARBA" id="ARBA00022475"/>
    </source>
</evidence>
<dbReference type="Pfam" id="PF01943">
    <property type="entry name" value="Polysacc_synt"/>
    <property type="match status" value="1"/>
</dbReference>
<evidence type="ECO:0000256" key="3">
    <source>
        <dbReference type="ARBA" id="ARBA00022692"/>
    </source>
</evidence>
<evidence type="ECO:0000313" key="8">
    <source>
        <dbReference type="Proteomes" id="UP000293162"/>
    </source>
</evidence>
<keyword evidence="4 6" id="KW-1133">Transmembrane helix</keyword>
<feature type="transmembrane region" description="Helical" evidence="6">
    <location>
        <begin position="122"/>
        <end position="142"/>
    </location>
</feature>
<feature type="transmembrane region" description="Helical" evidence="6">
    <location>
        <begin position="154"/>
        <end position="173"/>
    </location>
</feature>
<evidence type="ECO:0000256" key="6">
    <source>
        <dbReference type="SAM" id="Phobius"/>
    </source>
</evidence>
<feature type="transmembrane region" description="Helical" evidence="6">
    <location>
        <begin position="395"/>
        <end position="417"/>
    </location>
</feature>
<keyword evidence="2" id="KW-1003">Cell membrane</keyword>